<gene>
    <name evidence="11" type="ORF">AVDCRST_MAG58-256</name>
</gene>
<evidence type="ECO:0000256" key="7">
    <source>
        <dbReference type="ARBA" id="ARBA00023315"/>
    </source>
</evidence>
<keyword evidence="2" id="KW-1003">Cell membrane</keyword>
<proteinExistence type="predicted"/>
<evidence type="ECO:0000259" key="10">
    <source>
        <dbReference type="Pfam" id="PF01757"/>
    </source>
</evidence>
<feature type="transmembrane region" description="Helical" evidence="9">
    <location>
        <begin position="36"/>
        <end position="54"/>
    </location>
</feature>
<evidence type="ECO:0000256" key="2">
    <source>
        <dbReference type="ARBA" id="ARBA00022475"/>
    </source>
</evidence>
<dbReference type="EMBL" id="CADCVF010000005">
    <property type="protein sequence ID" value="CAA9444286.1"/>
    <property type="molecule type" value="Genomic_DNA"/>
</dbReference>
<evidence type="ECO:0000313" key="11">
    <source>
        <dbReference type="EMBL" id="CAA9444286.1"/>
    </source>
</evidence>
<dbReference type="PANTHER" id="PTHR23028:SF53">
    <property type="entry name" value="ACYL_TRANSF_3 DOMAIN-CONTAINING PROTEIN"/>
    <property type="match status" value="1"/>
</dbReference>
<evidence type="ECO:0000256" key="4">
    <source>
        <dbReference type="ARBA" id="ARBA00022692"/>
    </source>
</evidence>
<feature type="transmembrane region" description="Helical" evidence="9">
    <location>
        <begin position="283"/>
        <end position="306"/>
    </location>
</feature>
<evidence type="ECO:0000256" key="3">
    <source>
        <dbReference type="ARBA" id="ARBA00022679"/>
    </source>
</evidence>
<keyword evidence="6 9" id="KW-0472">Membrane</keyword>
<organism evidence="11">
    <name type="scientific">uncultured Rubrobacteraceae bacterium</name>
    <dbReference type="NCBI Taxonomy" id="349277"/>
    <lineage>
        <taxon>Bacteria</taxon>
        <taxon>Bacillati</taxon>
        <taxon>Actinomycetota</taxon>
        <taxon>Rubrobacteria</taxon>
        <taxon>Rubrobacterales</taxon>
        <taxon>Rubrobacteraceae</taxon>
        <taxon>environmental samples</taxon>
    </lineage>
</organism>
<reference evidence="11" key="1">
    <citation type="submission" date="2020-02" db="EMBL/GenBank/DDBJ databases">
        <authorList>
            <person name="Meier V. D."/>
        </authorList>
    </citation>
    <scope>NUCLEOTIDE SEQUENCE</scope>
    <source>
        <strain evidence="11">AVDCRST_MAG58</strain>
    </source>
</reference>
<dbReference type="Pfam" id="PF01757">
    <property type="entry name" value="Acyl_transf_3"/>
    <property type="match status" value="1"/>
</dbReference>
<keyword evidence="3" id="KW-0808">Transferase</keyword>
<dbReference type="GO" id="GO:0009103">
    <property type="term" value="P:lipopolysaccharide biosynthetic process"/>
    <property type="evidence" value="ECO:0007669"/>
    <property type="project" value="TreeGrafter"/>
</dbReference>
<dbReference type="InterPro" id="IPR002656">
    <property type="entry name" value="Acyl_transf_3_dom"/>
</dbReference>
<sequence length="668" mass="73509">MRLPYRPGLDGLRALAVIAVLLYHADLVWIPGGFLGVEVFFVISGYLITALLLAEWRQRGRIDLKTFWLRRARRLLPALYVLLVVSLAFAVVFLPGEVAGLRGDVLAAFGYVTNWYLIFGQESYFEAVGRPSLLQHLWSLAVEEQFYLIWPPILALGLYFGATRLRRRRVLTVTLFGAAASAVAMVLLYAPGVDPSRIYYGTDTRATGLLCGAALAFLWSPGEKYSPSETRHHRLRLSSRGRFSRRWGWTAPLLLDVVGFAALGALVWFFLNLGEFEPFLYNGGFALVALATTATIMVVVNPYTLLGARLLGSAPLRWVGVRSYGIYLWHWPVFMVTRPDLDVPIDGLPLLALRLTLTVILAHLSYRYVETPIRRGALGRAWRTLQEAQGPLRRRLRLQWAGVLVPILASCALLGVAVSQAKPPEKPAYLTSMKSVHTVEQTQAAPSTSGIDSLRKAKPSLEQADHGKAPVRSDRAKARDARKTDESAGTADSKARGGAKAGNSSRTGPSGFTGSVSAIGDSVMLGAVGGLQKDIEGLTVVDAEVGLQVSAATDILKYRRASRQLGDVVVVHLGNNGTFTRGEFDRIMRTLSDVDRVAFINVTVPRPWEEPNNEVIAEGVERYPNTALVDWHAASADRPELFYNDGYHLRPKGQRIYTGLVSSYLPEE</sequence>
<feature type="domain" description="Acyltransferase 3" evidence="10">
    <location>
        <begin position="7"/>
        <end position="362"/>
    </location>
</feature>
<dbReference type="Gene3D" id="3.40.50.1110">
    <property type="entry name" value="SGNH hydrolase"/>
    <property type="match status" value="1"/>
</dbReference>
<evidence type="ECO:0000256" key="5">
    <source>
        <dbReference type="ARBA" id="ARBA00022989"/>
    </source>
</evidence>
<dbReference type="GO" id="GO:0005886">
    <property type="term" value="C:plasma membrane"/>
    <property type="evidence" value="ECO:0007669"/>
    <property type="project" value="UniProtKB-SubCell"/>
</dbReference>
<keyword evidence="4 9" id="KW-0812">Transmembrane</keyword>
<accession>A0A6J4QHD6</accession>
<feature type="compositionally biased region" description="Basic and acidic residues" evidence="8">
    <location>
        <begin position="463"/>
        <end position="486"/>
    </location>
</feature>
<feature type="region of interest" description="Disordered" evidence="8">
    <location>
        <begin position="460"/>
        <end position="513"/>
    </location>
</feature>
<dbReference type="SUPFAM" id="SSF52266">
    <property type="entry name" value="SGNH hydrolase"/>
    <property type="match status" value="1"/>
</dbReference>
<dbReference type="InterPro" id="IPR050879">
    <property type="entry name" value="Acyltransferase_3"/>
</dbReference>
<evidence type="ECO:0000256" key="1">
    <source>
        <dbReference type="ARBA" id="ARBA00004651"/>
    </source>
</evidence>
<feature type="transmembrane region" description="Helical" evidence="9">
    <location>
        <begin position="75"/>
        <end position="94"/>
    </location>
</feature>
<keyword evidence="5 9" id="KW-1133">Transmembrane helix</keyword>
<feature type="transmembrane region" description="Helical" evidence="9">
    <location>
        <begin position="398"/>
        <end position="418"/>
    </location>
</feature>
<dbReference type="AlphaFoldDB" id="A0A6J4QHD6"/>
<evidence type="ECO:0000256" key="9">
    <source>
        <dbReference type="SAM" id="Phobius"/>
    </source>
</evidence>
<feature type="transmembrane region" description="Helical" evidence="9">
    <location>
        <begin position="170"/>
        <end position="190"/>
    </location>
</feature>
<feature type="transmembrane region" description="Helical" evidence="9">
    <location>
        <begin position="146"/>
        <end position="163"/>
    </location>
</feature>
<feature type="compositionally biased region" description="Polar residues" evidence="8">
    <location>
        <begin position="502"/>
        <end position="513"/>
    </location>
</feature>
<protein>
    <submittedName>
        <fullName evidence="11">O-antigen acetylase (ACLAME 476)</fullName>
    </submittedName>
</protein>
<evidence type="ECO:0000256" key="8">
    <source>
        <dbReference type="SAM" id="MobiDB-lite"/>
    </source>
</evidence>
<feature type="transmembrane region" description="Helical" evidence="9">
    <location>
        <begin position="348"/>
        <end position="366"/>
    </location>
</feature>
<dbReference type="GO" id="GO:0016747">
    <property type="term" value="F:acyltransferase activity, transferring groups other than amino-acyl groups"/>
    <property type="evidence" value="ECO:0007669"/>
    <property type="project" value="InterPro"/>
</dbReference>
<keyword evidence="7" id="KW-0012">Acyltransferase</keyword>
<dbReference type="InterPro" id="IPR036514">
    <property type="entry name" value="SGNH_hydro_sf"/>
</dbReference>
<evidence type="ECO:0000256" key="6">
    <source>
        <dbReference type="ARBA" id="ARBA00023136"/>
    </source>
</evidence>
<comment type="subcellular location">
    <subcellularLocation>
        <location evidence="1">Cell membrane</location>
        <topology evidence="1">Multi-pass membrane protein</topology>
    </subcellularLocation>
</comment>
<feature type="transmembrane region" description="Helical" evidence="9">
    <location>
        <begin position="247"/>
        <end position="271"/>
    </location>
</feature>
<name>A0A6J4QHD6_9ACTN</name>
<dbReference type="PANTHER" id="PTHR23028">
    <property type="entry name" value="ACETYLTRANSFERASE"/>
    <property type="match status" value="1"/>
</dbReference>